<dbReference type="Gene3D" id="3.80.10.10">
    <property type="entry name" value="Ribonuclease Inhibitor"/>
    <property type="match status" value="1"/>
</dbReference>
<evidence type="ECO:0000256" key="1">
    <source>
        <dbReference type="SAM" id="MobiDB-lite"/>
    </source>
</evidence>
<organism evidence="2 3">
    <name type="scientific">Allomyces macrogynus (strain ATCC 38327)</name>
    <name type="common">Allomyces javanicus var. macrogynus</name>
    <dbReference type="NCBI Taxonomy" id="578462"/>
    <lineage>
        <taxon>Eukaryota</taxon>
        <taxon>Fungi</taxon>
        <taxon>Fungi incertae sedis</taxon>
        <taxon>Blastocladiomycota</taxon>
        <taxon>Blastocladiomycetes</taxon>
        <taxon>Blastocladiales</taxon>
        <taxon>Blastocladiaceae</taxon>
        <taxon>Allomyces</taxon>
    </lineage>
</organism>
<reference evidence="3" key="2">
    <citation type="submission" date="2009-11" db="EMBL/GenBank/DDBJ databases">
        <title>The Genome Sequence of Allomyces macrogynus strain ATCC 38327.</title>
        <authorList>
            <consortium name="The Broad Institute Genome Sequencing Platform"/>
            <person name="Russ C."/>
            <person name="Cuomo C."/>
            <person name="Shea T."/>
            <person name="Young S.K."/>
            <person name="Zeng Q."/>
            <person name="Koehrsen M."/>
            <person name="Haas B."/>
            <person name="Borodovsky M."/>
            <person name="Guigo R."/>
            <person name="Alvarado L."/>
            <person name="Berlin A."/>
            <person name="Borenstein D."/>
            <person name="Chen Z."/>
            <person name="Engels R."/>
            <person name="Freedman E."/>
            <person name="Gellesch M."/>
            <person name="Goldberg J."/>
            <person name="Griggs A."/>
            <person name="Gujja S."/>
            <person name="Heiman D."/>
            <person name="Hepburn T."/>
            <person name="Howarth C."/>
            <person name="Jen D."/>
            <person name="Larson L."/>
            <person name="Lewis B."/>
            <person name="Mehta T."/>
            <person name="Park D."/>
            <person name="Pearson M."/>
            <person name="Roberts A."/>
            <person name="Saif S."/>
            <person name="Shenoy N."/>
            <person name="Sisk P."/>
            <person name="Stolte C."/>
            <person name="Sykes S."/>
            <person name="Walk T."/>
            <person name="White J."/>
            <person name="Yandava C."/>
            <person name="Burger G."/>
            <person name="Gray M.W."/>
            <person name="Holland P.W.H."/>
            <person name="King N."/>
            <person name="Lang F.B.F."/>
            <person name="Roger A.J."/>
            <person name="Ruiz-Trillo I."/>
            <person name="Lander E."/>
            <person name="Nusbaum C."/>
        </authorList>
    </citation>
    <scope>NUCLEOTIDE SEQUENCE [LARGE SCALE GENOMIC DNA]</scope>
    <source>
        <strain evidence="3">ATCC 38327</strain>
    </source>
</reference>
<dbReference type="VEuPathDB" id="FungiDB:AMAG_02501"/>
<proteinExistence type="predicted"/>
<evidence type="ECO:0000313" key="2">
    <source>
        <dbReference type="EMBL" id="KNE56722.1"/>
    </source>
</evidence>
<reference evidence="2 3" key="1">
    <citation type="submission" date="2009-11" db="EMBL/GenBank/DDBJ databases">
        <title>Annotation of Allomyces macrogynus ATCC 38327.</title>
        <authorList>
            <consortium name="The Broad Institute Genome Sequencing Platform"/>
            <person name="Russ C."/>
            <person name="Cuomo C."/>
            <person name="Burger G."/>
            <person name="Gray M.W."/>
            <person name="Holland P.W.H."/>
            <person name="King N."/>
            <person name="Lang F.B.F."/>
            <person name="Roger A.J."/>
            <person name="Ruiz-Trillo I."/>
            <person name="Young S.K."/>
            <person name="Zeng Q."/>
            <person name="Gargeya S."/>
            <person name="Fitzgerald M."/>
            <person name="Haas B."/>
            <person name="Abouelleil A."/>
            <person name="Alvarado L."/>
            <person name="Arachchi H.M."/>
            <person name="Berlin A."/>
            <person name="Chapman S.B."/>
            <person name="Gearin G."/>
            <person name="Goldberg J."/>
            <person name="Griggs A."/>
            <person name="Gujja S."/>
            <person name="Hansen M."/>
            <person name="Heiman D."/>
            <person name="Howarth C."/>
            <person name="Larimer J."/>
            <person name="Lui A."/>
            <person name="MacDonald P.J.P."/>
            <person name="McCowen C."/>
            <person name="Montmayeur A."/>
            <person name="Murphy C."/>
            <person name="Neiman D."/>
            <person name="Pearson M."/>
            <person name="Priest M."/>
            <person name="Roberts A."/>
            <person name="Saif S."/>
            <person name="Shea T."/>
            <person name="Sisk P."/>
            <person name="Stolte C."/>
            <person name="Sykes S."/>
            <person name="Wortman J."/>
            <person name="Nusbaum C."/>
            <person name="Birren B."/>
        </authorList>
    </citation>
    <scope>NUCLEOTIDE SEQUENCE [LARGE SCALE GENOMIC DNA]</scope>
    <source>
        <strain evidence="2 3">ATCC 38327</strain>
    </source>
</reference>
<name>A0A0L0S2A5_ALLM3</name>
<dbReference type="EMBL" id="GG745330">
    <property type="protein sequence ID" value="KNE56722.1"/>
    <property type="molecule type" value="Genomic_DNA"/>
</dbReference>
<dbReference type="SUPFAM" id="SSF52047">
    <property type="entry name" value="RNI-like"/>
    <property type="match status" value="1"/>
</dbReference>
<sequence>MLTHWLALCGPFRESRDNAYRLPTIDPASFSAILAHLANPSTWSPPVDLCLVIMLDALYLDLHVAVDACLATAAENVDDVESLEGVPVPLVMAIARRLDVPALARADAIIAAAGGDTRRVWLDHLGRVPDALDALHRVDIARIESVVAYLAPPVPQSALPTTDRVGDVIRAMALPATLTANDVAWIRTAAHRASRPVELILENGATVPTYVPPPAVAEKLAARRKVAAQYTSSRGKLVVDVSTASAPAPTTQDAPPDAADPSPPTTTDVQPLRVVASGPVFTLHPSTPSPLLAWPLTRLVIRSTPLSTAQLTNLCTWLVSTHCAVTHLALTYGTLDESGLTALLSSLARTPLHLDLSANIHQTTPSRGDKSLVHALRAWCRALPPASGIHLTLAHNAFLPALAMSLVATLTAHVDRFASLRVAHVPLAAALDASAVTPRWAAMTAVDLTGTRVHAPVLADIVARLAECATGLTDVRVDAASDTVVAAVARAVPGWTKLQTLSVTASGTGVLVAGETFEMLAGAVAGHRTVEVVDWTGLDVPEAAIGTVIAGSGRRMVVVLGAVGTRMHARLGKMVAAVGKGGREIVVWTGAGMVTNIRGARRR</sequence>
<dbReference type="InterPro" id="IPR032675">
    <property type="entry name" value="LRR_dom_sf"/>
</dbReference>
<protein>
    <submittedName>
        <fullName evidence="2">Uncharacterized protein</fullName>
    </submittedName>
</protein>
<gene>
    <name evidence="2" type="ORF">AMAG_02501</name>
</gene>
<keyword evidence="3" id="KW-1185">Reference proteome</keyword>
<dbReference type="OrthoDB" id="5977743at2759"/>
<evidence type="ECO:0000313" key="3">
    <source>
        <dbReference type="Proteomes" id="UP000054350"/>
    </source>
</evidence>
<accession>A0A0L0S2A5</accession>
<feature type="region of interest" description="Disordered" evidence="1">
    <location>
        <begin position="244"/>
        <end position="268"/>
    </location>
</feature>
<dbReference type="AlphaFoldDB" id="A0A0L0S2A5"/>
<dbReference type="Proteomes" id="UP000054350">
    <property type="component" value="Unassembled WGS sequence"/>
</dbReference>